<organism evidence="2 3">
    <name type="scientific">Ramalina farinacea</name>
    <dbReference type="NCBI Taxonomy" id="258253"/>
    <lineage>
        <taxon>Eukaryota</taxon>
        <taxon>Fungi</taxon>
        <taxon>Dikarya</taxon>
        <taxon>Ascomycota</taxon>
        <taxon>Pezizomycotina</taxon>
        <taxon>Lecanoromycetes</taxon>
        <taxon>OSLEUM clade</taxon>
        <taxon>Lecanoromycetidae</taxon>
        <taxon>Lecanorales</taxon>
        <taxon>Lecanorineae</taxon>
        <taxon>Ramalinaceae</taxon>
        <taxon>Ramalina</taxon>
    </lineage>
</organism>
<dbReference type="Proteomes" id="UP001161017">
    <property type="component" value="Unassembled WGS sequence"/>
</dbReference>
<reference evidence="2" key="1">
    <citation type="journal article" date="2023" name="Genome Biol. Evol.">
        <title>First Whole Genome Sequence and Flow Cytometry Genome Size Data for the Lichen-Forming Fungus Ramalina farinacea (Ascomycota).</title>
        <authorList>
            <person name="Llewellyn T."/>
            <person name="Mian S."/>
            <person name="Hill R."/>
            <person name="Leitch I.J."/>
            <person name="Gaya E."/>
        </authorList>
    </citation>
    <scope>NUCLEOTIDE SEQUENCE</scope>
    <source>
        <strain evidence="2">LIQ254RAFAR</strain>
    </source>
</reference>
<dbReference type="AlphaFoldDB" id="A0AA43QVT7"/>
<comment type="caution">
    <text evidence="2">The sequence shown here is derived from an EMBL/GenBank/DDBJ whole genome shotgun (WGS) entry which is preliminary data.</text>
</comment>
<keyword evidence="1" id="KW-0732">Signal</keyword>
<feature type="chain" id="PRO_5041220850" evidence="1">
    <location>
        <begin position="21"/>
        <end position="466"/>
    </location>
</feature>
<keyword evidence="3" id="KW-1185">Reference proteome</keyword>
<sequence>MIKPHVLSLVLLTCLTCVFALPSPPHRSLPRQTISCYSLQSPFDPSCWEKLGVADWLQNWNSSTPICQGFTDNDSEVSNGVACCLPTESWSTCFLRLELGQPGYDCSTINPQFCSWNPDQNANGTNAAQRHYALRAVYAINDFFSTYYTALMYASSVSATKIAAMVREIDVKTPTFSFQAILTTLTAGLSILGAPGIGASIVGVGSNTLRVSAQAFVISLQQSPGTVKALWPAGGSEESQNFQISELQSELGSTTMGLSKNINSALGLIMSDLPTFIQFTNGGHWTSSQSLSIPQKVDDLDLTLSTYLFSEVLARNNWWVNPLLDPMYQFPSPQALIAKLGGSGPNSNGLIQSSSPHMPYWWSPTTKRSFLLVRNDFSDPPWPFDVLNDAISKKWVSPDLFFDGSFNCTWQGRAGNPTLGVSDNGQVDFSCISQISQKKNCNAPCPAGSWLVNAKDCAFSNIDDTC</sequence>
<protein>
    <submittedName>
        <fullName evidence="2">Uncharacterized protein</fullName>
    </submittedName>
</protein>
<proteinExistence type="predicted"/>
<accession>A0AA43QVT7</accession>
<evidence type="ECO:0000256" key="1">
    <source>
        <dbReference type="SAM" id="SignalP"/>
    </source>
</evidence>
<name>A0AA43QVT7_9LECA</name>
<dbReference type="EMBL" id="JAPUFD010000014">
    <property type="protein sequence ID" value="MDI1491225.1"/>
    <property type="molecule type" value="Genomic_DNA"/>
</dbReference>
<feature type="signal peptide" evidence="1">
    <location>
        <begin position="1"/>
        <end position="20"/>
    </location>
</feature>
<evidence type="ECO:0000313" key="2">
    <source>
        <dbReference type="EMBL" id="MDI1491225.1"/>
    </source>
</evidence>
<evidence type="ECO:0000313" key="3">
    <source>
        <dbReference type="Proteomes" id="UP001161017"/>
    </source>
</evidence>
<gene>
    <name evidence="2" type="ORF">OHK93_002432</name>
</gene>